<dbReference type="GO" id="GO:0031416">
    <property type="term" value="C:NatB complex"/>
    <property type="evidence" value="ECO:0007669"/>
    <property type="project" value="TreeGrafter"/>
</dbReference>
<dbReference type="OrthoDB" id="1874341at2759"/>
<dbReference type="PANTHER" id="PTHR22767">
    <property type="entry name" value="N-TERMINAL ACETYLTRANSFERASE-RELATED"/>
    <property type="match status" value="1"/>
</dbReference>
<feature type="non-terminal residue" evidence="2">
    <location>
        <position position="1"/>
    </location>
</feature>
<keyword evidence="3" id="KW-1185">Reference proteome</keyword>
<dbReference type="AlphaFoldDB" id="A0A3E2H0E2"/>
<gene>
    <name evidence="2" type="ORF">B7463_g9620</name>
</gene>
<dbReference type="PANTHER" id="PTHR22767:SF3">
    <property type="entry name" value="N-ALPHA-ACETYLTRANSFERASE 25, NATB AUXILIARY SUBUNIT"/>
    <property type="match status" value="1"/>
</dbReference>
<evidence type="ECO:0000313" key="3">
    <source>
        <dbReference type="Proteomes" id="UP000258309"/>
    </source>
</evidence>
<sequence>MELPSRDRQDVPILQAIEAKNYKQATRLIEKRLGKKHTDYLEALKIYIASEQFPASENSPVVASLERLVQRDPPVLDLDAIAVYESALENISPGDEDDWARLIGRLRWQCVKAAPKNEDASLKNLRRCLAMNDIEHAQQIANSLDRNFPGNRLYIFWAITVSFLYSTSSSCPPKMRDSFGRLSLARIQKLAQVTEQAEDLKSLPARAIQAPQELLLLHKISSVYGKDEDLLKYLQNQALGPDSSIAKGQWRFWREMVLLMQQSQLWEELFQICSSLLERARTKDDSGQIVDLQMADWVVWNAFIISALKMPSNKYREKIPAEVEAHLAKDSGVDKTYRRNASLALLHYKFELHKNIQSSTQAPLDVSVQSLSITAASDSSPEALLNAITKYMKENSDAPSMFNDIRPYAERFSENELQDLVNILLPPDSPFREVHPKLRDAGEAEVDGDNESLTVGKVISRVNEYKLVYLVTNSIPEYQRLKNPEFKLETPDAQSFVCKWCSKPCGLYCDFCLDTLAQDFILAYGSILHSAEHITKNLLITDTHPADDLCLLGAMCLLKCAGCTPYYLDPLANQPSSTYVSKLLQAALLLEYAWNHSKPNFHISLLLIRIYTRLGCGSLARAAYKRLGIKQIQHSTLAYTLFDRISSLHPHVFTDTDQVTADEKDPLLELEKQQSIYQSSINNSRKSSWQALEFGNYEPVIQFNEFARRMGSSMSGVMSVIEHRKISRITQSKTTSKSNGFHVLAPNIETLESFSDNNDNECFPNFECTYSQPFEAFTRSGPPLSNARTRANLIIEKLRLAVNPNSKPTARSTAELWFKQNDKDSYIPTGISDLGSAEMTAPELSTASGYNSVAIIINLATNPDTWSKPHTETKLDQAYNSVSQSLEELIKMINDIQDSIPAFPTTLHPLYVAREFGTAVVDFHKYISSPERKISEQQKLLNTKLLETTQLLLTTVADKATAVNKVMEESGWIDRVLNYVLENEQDGSQQSSDLVTKALKSVIDEGFMETWAGEVVESWRDSVGGFVYLKTPYKP</sequence>
<name>A0A3E2H0E2_SCYLI</name>
<evidence type="ECO:0000256" key="1">
    <source>
        <dbReference type="ARBA" id="ARBA00006298"/>
    </source>
</evidence>
<reference evidence="2 3" key="1">
    <citation type="submission" date="2018-05" db="EMBL/GenBank/DDBJ databases">
        <title>Draft genome sequence of Scytalidium lignicola DSM 105466, a ubiquitous saprotrophic fungus.</title>
        <authorList>
            <person name="Buettner E."/>
            <person name="Gebauer A.M."/>
            <person name="Hofrichter M."/>
            <person name="Liers C."/>
            <person name="Kellner H."/>
        </authorList>
    </citation>
    <scope>NUCLEOTIDE SEQUENCE [LARGE SCALE GENOMIC DNA]</scope>
    <source>
        <strain evidence="2 3">DSM 105466</strain>
    </source>
</reference>
<dbReference type="Proteomes" id="UP000258309">
    <property type="component" value="Unassembled WGS sequence"/>
</dbReference>
<evidence type="ECO:0000313" key="2">
    <source>
        <dbReference type="EMBL" id="RFU26712.1"/>
    </source>
</evidence>
<dbReference type="Pfam" id="PF09797">
    <property type="entry name" value="NatB_MDM20"/>
    <property type="match status" value="1"/>
</dbReference>
<dbReference type="STRING" id="5539.A0A3E2H0E2"/>
<proteinExistence type="inferred from homology"/>
<comment type="caution">
    <text evidence="2">The sequence shown here is derived from an EMBL/GenBank/DDBJ whole genome shotgun (WGS) entry which is preliminary data.</text>
</comment>
<accession>A0A3E2H0E2</accession>
<comment type="similarity">
    <text evidence="1">Belongs to the MDM20/NAA25 family.</text>
</comment>
<feature type="non-terminal residue" evidence="2">
    <location>
        <position position="1035"/>
    </location>
</feature>
<dbReference type="InterPro" id="IPR019183">
    <property type="entry name" value="NAA25_NatB_aux_su"/>
</dbReference>
<protein>
    <submittedName>
        <fullName evidence="2">Uncharacterized protein</fullName>
    </submittedName>
</protein>
<organism evidence="2 3">
    <name type="scientific">Scytalidium lignicola</name>
    <name type="common">Hyphomycete</name>
    <dbReference type="NCBI Taxonomy" id="5539"/>
    <lineage>
        <taxon>Eukaryota</taxon>
        <taxon>Fungi</taxon>
        <taxon>Dikarya</taxon>
        <taxon>Ascomycota</taxon>
        <taxon>Pezizomycotina</taxon>
        <taxon>Leotiomycetes</taxon>
        <taxon>Leotiomycetes incertae sedis</taxon>
        <taxon>Scytalidium</taxon>
    </lineage>
</organism>
<dbReference type="EMBL" id="NCSJ02000246">
    <property type="protein sequence ID" value="RFU26712.1"/>
    <property type="molecule type" value="Genomic_DNA"/>
</dbReference>
<dbReference type="OMA" id="WKRREHQ"/>